<evidence type="ECO:0000256" key="1">
    <source>
        <dbReference type="SAM" id="SignalP"/>
    </source>
</evidence>
<organism evidence="2 3">
    <name type="scientific">Angomonas deanei</name>
    <dbReference type="NCBI Taxonomy" id="59799"/>
    <lineage>
        <taxon>Eukaryota</taxon>
        <taxon>Discoba</taxon>
        <taxon>Euglenozoa</taxon>
        <taxon>Kinetoplastea</taxon>
        <taxon>Metakinetoplastina</taxon>
        <taxon>Trypanosomatida</taxon>
        <taxon>Trypanosomatidae</taxon>
        <taxon>Strigomonadinae</taxon>
        <taxon>Angomonas</taxon>
    </lineage>
</organism>
<feature type="signal peptide" evidence="1">
    <location>
        <begin position="1"/>
        <end position="21"/>
    </location>
</feature>
<evidence type="ECO:0000313" key="2">
    <source>
        <dbReference type="EMBL" id="CAD2220661.1"/>
    </source>
</evidence>
<dbReference type="VEuPathDB" id="TriTrypDB:ADEAN_000818300"/>
<dbReference type="Proteomes" id="UP000515908">
    <property type="component" value="Chromosome 18"/>
</dbReference>
<feature type="chain" id="PRO_5028866195" evidence="1">
    <location>
        <begin position="22"/>
        <end position="186"/>
    </location>
</feature>
<proteinExistence type="predicted"/>
<dbReference type="EMBL" id="LR877162">
    <property type="protein sequence ID" value="CAD2220661.1"/>
    <property type="molecule type" value="Genomic_DNA"/>
</dbReference>
<keyword evidence="1" id="KW-0732">Signal</keyword>
<gene>
    <name evidence="2" type="ORF">ADEAN_000818300</name>
</gene>
<evidence type="ECO:0000313" key="3">
    <source>
        <dbReference type="Proteomes" id="UP000515908"/>
    </source>
</evidence>
<keyword evidence="3" id="KW-1185">Reference proteome</keyword>
<protein>
    <submittedName>
        <fullName evidence="2">Uncharacterized protein</fullName>
    </submittedName>
</protein>
<dbReference type="AlphaFoldDB" id="A0A7G2CNY9"/>
<sequence length="186" mass="19339">MSRVLQASLLVLCVMLMTCRGQGSSSGSSPGSSAGAGDCHIKYCESCPTNPSTCKKCLEPYELLNGKCVETTTTTTTSTTTTTTTTEAPADDDCNYGVMCAKPSCMYGCLFCKSGAFLTVKNGKFVCDMCGQNCAACTSASQCTTCVRGAAMKKGRACMFYASESRQLTTATALAAVAVLLLSLTL</sequence>
<accession>A0A7G2CNY9</accession>
<reference evidence="2 3" key="1">
    <citation type="submission" date="2020-08" db="EMBL/GenBank/DDBJ databases">
        <authorList>
            <person name="Newling K."/>
            <person name="Davey J."/>
            <person name="Forrester S."/>
        </authorList>
    </citation>
    <scope>NUCLEOTIDE SEQUENCE [LARGE SCALE GENOMIC DNA]</scope>
    <source>
        <strain evidence="3">Crithidia deanei Carvalho (ATCC PRA-265)</strain>
    </source>
</reference>
<name>A0A7G2CNY9_9TRYP</name>